<keyword evidence="3" id="KW-0539">Nucleus</keyword>
<reference evidence="8" key="1">
    <citation type="submission" date="2025-08" db="UniProtKB">
        <authorList>
            <consortium name="RefSeq"/>
        </authorList>
    </citation>
    <scope>IDENTIFICATION</scope>
    <source>
        <tissue evidence="8">Blood</tissue>
    </source>
</reference>
<dbReference type="InterPro" id="IPR001909">
    <property type="entry name" value="KRAB"/>
</dbReference>
<evidence type="ECO:0000259" key="6">
    <source>
        <dbReference type="PROSITE" id="PS50805"/>
    </source>
</evidence>
<feature type="domain" description="KRAB" evidence="6">
    <location>
        <begin position="184"/>
        <end position="251"/>
    </location>
</feature>
<dbReference type="SMART" id="SM00431">
    <property type="entry name" value="SCAN"/>
    <property type="match status" value="1"/>
</dbReference>
<keyword evidence="2" id="KW-0804">Transcription</keyword>
<keyword evidence="1" id="KW-0805">Transcription regulation</keyword>
<dbReference type="InterPro" id="IPR003309">
    <property type="entry name" value="SCAN_dom"/>
</dbReference>
<dbReference type="CDD" id="cd07936">
    <property type="entry name" value="SCAN"/>
    <property type="match status" value="1"/>
</dbReference>
<dbReference type="FunFam" id="1.10.4020.10:FF:000005">
    <property type="entry name" value="Uncharacterized protein"/>
    <property type="match status" value="1"/>
</dbReference>
<sequence>MTGELDSVGPEARKGPDATEAGSRREPWEGTMQSSLGEDFPPSDVQRQQFRHFRYQEAEGPREACSRLHRLCHQWLKPERHSKKEILDLVVLEQFLAVLPLEMESWVRECGPETSSQAVALAEGFLLSQADAKNQEPQVQEKFVQDRYHGVAFLGGALKPTIYSLSTLCSREKTASVLQDRGPVTFEEVSVHFTEEEWALLDSDQRSLHKEVMEANRQAVASLGKAPLSLYSLWLKAEMAASRKDSLGLFQ</sequence>
<dbReference type="RefSeq" id="XP_054833595.1">
    <property type="nucleotide sequence ID" value="XM_054977620.1"/>
</dbReference>
<dbReference type="GeneID" id="129328510"/>
<dbReference type="AlphaFoldDB" id="A0AA97J9K8"/>
<dbReference type="InterPro" id="IPR036051">
    <property type="entry name" value="KRAB_dom_sf"/>
</dbReference>
<gene>
    <name evidence="8" type="primary">LOC129328510</name>
</gene>
<dbReference type="SMART" id="SM00349">
    <property type="entry name" value="KRAB"/>
    <property type="match status" value="1"/>
</dbReference>
<feature type="compositionally biased region" description="Basic and acidic residues" evidence="4">
    <location>
        <begin position="11"/>
        <end position="28"/>
    </location>
</feature>
<evidence type="ECO:0000256" key="4">
    <source>
        <dbReference type="SAM" id="MobiDB-lite"/>
    </source>
</evidence>
<dbReference type="Pfam" id="PF01352">
    <property type="entry name" value="KRAB"/>
    <property type="match status" value="1"/>
</dbReference>
<evidence type="ECO:0000313" key="8">
    <source>
        <dbReference type="RefSeq" id="XP_054833595.1"/>
    </source>
</evidence>
<dbReference type="Gene3D" id="1.10.4020.10">
    <property type="entry name" value="DNA breaking-rejoining enzymes"/>
    <property type="match status" value="1"/>
</dbReference>
<accession>A0AA97J9K8</accession>
<dbReference type="Pfam" id="PF02023">
    <property type="entry name" value="SCAN"/>
    <property type="match status" value="1"/>
</dbReference>
<evidence type="ECO:0000256" key="1">
    <source>
        <dbReference type="ARBA" id="ARBA00023015"/>
    </source>
</evidence>
<evidence type="ECO:0000256" key="3">
    <source>
        <dbReference type="ARBA" id="ARBA00023242"/>
    </source>
</evidence>
<dbReference type="PROSITE" id="PS50804">
    <property type="entry name" value="SCAN_BOX"/>
    <property type="match status" value="1"/>
</dbReference>
<evidence type="ECO:0000259" key="5">
    <source>
        <dbReference type="PROSITE" id="PS50804"/>
    </source>
</evidence>
<protein>
    <submittedName>
        <fullName evidence="8">Zinc finger protein 215-like isoform X2</fullName>
    </submittedName>
</protein>
<dbReference type="PANTHER" id="PTHR45935">
    <property type="entry name" value="PROTEIN ZBED8-RELATED"/>
    <property type="match status" value="1"/>
</dbReference>
<feature type="region of interest" description="Disordered" evidence="4">
    <location>
        <begin position="1"/>
        <end position="44"/>
    </location>
</feature>
<evidence type="ECO:0000313" key="7">
    <source>
        <dbReference type="Proteomes" id="UP001190640"/>
    </source>
</evidence>
<dbReference type="InterPro" id="IPR038269">
    <property type="entry name" value="SCAN_sf"/>
</dbReference>
<keyword evidence="7" id="KW-1185">Reference proteome</keyword>
<evidence type="ECO:0000256" key="2">
    <source>
        <dbReference type="ARBA" id="ARBA00023163"/>
    </source>
</evidence>
<dbReference type="PANTHER" id="PTHR45935:SF15">
    <property type="entry name" value="SCAN BOX DOMAIN-CONTAINING PROTEIN"/>
    <property type="match status" value="1"/>
</dbReference>
<dbReference type="CDD" id="cd07765">
    <property type="entry name" value="KRAB_A-box"/>
    <property type="match status" value="1"/>
</dbReference>
<dbReference type="SUPFAM" id="SSF109640">
    <property type="entry name" value="KRAB domain (Kruppel-associated box)"/>
    <property type="match status" value="1"/>
</dbReference>
<organism evidence="7 8">
    <name type="scientific">Eublepharis macularius</name>
    <name type="common">Leopard gecko</name>
    <name type="synonym">Cyrtodactylus macularius</name>
    <dbReference type="NCBI Taxonomy" id="481883"/>
    <lineage>
        <taxon>Eukaryota</taxon>
        <taxon>Metazoa</taxon>
        <taxon>Chordata</taxon>
        <taxon>Craniata</taxon>
        <taxon>Vertebrata</taxon>
        <taxon>Euteleostomi</taxon>
        <taxon>Lepidosauria</taxon>
        <taxon>Squamata</taxon>
        <taxon>Bifurcata</taxon>
        <taxon>Gekkota</taxon>
        <taxon>Eublepharidae</taxon>
        <taxon>Eublepharinae</taxon>
        <taxon>Eublepharis</taxon>
    </lineage>
</organism>
<dbReference type="SUPFAM" id="SSF47353">
    <property type="entry name" value="Retrovirus capsid dimerization domain-like"/>
    <property type="match status" value="1"/>
</dbReference>
<proteinExistence type="predicted"/>
<dbReference type="Gene3D" id="6.10.140.140">
    <property type="match status" value="1"/>
</dbReference>
<dbReference type="Proteomes" id="UP001190640">
    <property type="component" value="Chromosome 4"/>
</dbReference>
<dbReference type="GO" id="GO:0006355">
    <property type="term" value="P:regulation of DNA-templated transcription"/>
    <property type="evidence" value="ECO:0007669"/>
    <property type="project" value="InterPro"/>
</dbReference>
<dbReference type="InterPro" id="IPR050916">
    <property type="entry name" value="SCAN-C2H2_zinc_finger"/>
</dbReference>
<dbReference type="PROSITE" id="PS50805">
    <property type="entry name" value="KRAB"/>
    <property type="match status" value="1"/>
</dbReference>
<feature type="domain" description="SCAN box" evidence="5">
    <location>
        <begin position="47"/>
        <end position="125"/>
    </location>
</feature>
<name>A0AA97J9K8_EUBMA</name>